<keyword evidence="2" id="KW-1185">Reference proteome</keyword>
<dbReference type="Proteomes" id="UP000014629">
    <property type="component" value="Unassembled WGS sequence"/>
</dbReference>
<gene>
    <name evidence="1" type="ORF">STRAU_6913</name>
</gene>
<name>S3ZBP6_9ACTN</name>
<evidence type="ECO:0000313" key="1">
    <source>
        <dbReference type="EMBL" id="EPH40029.1"/>
    </source>
</evidence>
<accession>S3ZBP6</accession>
<evidence type="ECO:0000313" key="2">
    <source>
        <dbReference type="Proteomes" id="UP000014629"/>
    </source>
</evidence>
<dbReference type="PATRIC" id="fig|1286094.4.peg.6833"/>
<protein>
    <submittedName>
        <fullName evidence="1">Uncharacterized protein</fullName>
    </submittedName>
</protein>
<organism evidence="1 2">
    <name type="scientific">Streptomyces aurantiacus JA 4570</name>
    <dbReference type="NCBI Taxonomy" id="1286094"/>
    <lineage>
        <taxon>Bacteria</taxon>
        <taxon>Bacillati</taxon>
        <taxon>Actinomycetota</taxon>
        <taxon>Actinomycetes</taxon>
        <taxon>Kitasatosporales</taxon>
        <taxon>Streptomycetaceae</taxon>
        <taxon>Streptomyces</taxon>
        <taxon>Streptomyces aurantiacus group</taxon>
    </lineage>
</organism>
<dbReference type="EMBL" id="AOPZ01000456">
    <property type="protein sequence ID" value="EPH40029.1"/>
    <property type="molecule type" value="Genomic_DNA"/>
</dbReference>
<sequence length="38" mass="4307">MEITLPWKVADGPPVTKRLVFTGPRGGHVWRTTLNNNF</sequence>
<dbReference type="AlphaFoldDB" id="S3ZBP6"/>
<reference evidence="1 2" key="1">
    <citation type="submission" date="2013-02" db="EMBL/GenBank/DDBJ databases">
        <title>Draft Genome Sequence of Streptomyces aurantiacus, Which Produces Setomimycin.</title>
        <authorList>
            <person name="Gruening B.A."/>
            <person name="Praeg A."/>
            <person name="Erxleben A."/>
            <person name="Guenther S."/>
            <person name="Mueller M."/>
        </authorList>
    </citation>
    <scope>NUCLEOTIDE SEQUENCE [LARGE SCALE GENOMIC DNA]</scope>
    <source>
        <strain evidence="1 2">JA 4570</strain>
    </source>
</reference>
<proteinExistence type="predicted"/>
<comment type="caution">
    <text evidence="1">The sequence shown here is derived from an EMBL/GenBank/DDBJ whole genome shotgun (WGS) entry which is preliminary data.</text>
</comment>